<dbReference type="OrthoDB" id="4333713at2"/>
<evidence type="ECO:0000313" key="2">
    <source>
        <dbReference type="EMBL" id="RKN05528.1"/>
    </source>
</evidence>
<dbReference type="PROSITE" id="PS51257">
    <property type="entry name" value="PROKAR_LIPOPROTEIN"/>
    <property type="match status" value="1"/>
</dbReference>
<comment type="caution">
    <text evidence="2">The sequence shown here is derived from an EMBL/GenBank/DDBJ whole genome shotgun (WGS) entry which is preliminary data.</text>
</comment>
<dbReference type="RefSeq" id="WP_120699335.1">
    <property type="nucleotide sequence ID" value="NZ_RBDX01000026.1"/>
</dbReference>
<evidence type="ECO:0000313" key="5">
    <source>
        <dbReference type="Proteomes" id="UP000275024"/>
    </source>
</evidence>
<dbReference type="EMBL" id="RBDX01000026">
    <property type="protein sequence ID" value="RKN05528.1"/>
    <property type="molecule type" value="Genomic_DNA"/>
</dbReference>
<evidence type="ECO:0000313" key="4">
    <source>
        <dbReference type="Proteomes" id="UP000268652"/>
    </source>
</evidence>
<proteinExistence type="predicted"/>
<dbReference type="AlphaFoldDB" id="A0A3A9VX52"/>
<organism evidence="2 5">
    <name type="scientific">Streptomyces radicis</name>
    <dbReference type="NCBI Taxonomy" id="1750517"/>
    <lineage>
        <taxon>Bacteria</taxon>
        <taxon>Bacillati</taxon>
        <taxon>Actinomycetota</taxon>
        <taxon>Actinomycetes</taxon>
        <taxon>Kitasatosporales</taxon>
        <taxon>Streptomycetaceae</taxon>
        <taxon>Streptomyces</taxon>
    </lineage>
</organism>
<keyword evidence="4" id="KW-1185">Reference proteome</keyword>
<feature type="compositionally biased region" description="Acidic residues" evidence="1">
    <location>
        <begin position="35"/>
        <end position="57"/>
    </location>
</feature>
<reference evidence="4 5" key="1">
    <citation type="submission" date="2018-09" db="EMBL/GenBank/DDBJ databases">
        <title>Streptomyces sp. nov. DS1-2, an endophytic actinomycete isolated from roots of Dendrobium scabrilingue.</title>
        <authorList>
            <person name="Kuncharoen N."/>
            <person name="Kudo T."/>
            <person name="Ohkuma M."/>
            <person name="Yuki M."/>
            <person name="Tanasupawat S."/>
        </authorList>
    </citation>
    <scope>NUCLEOTIDE SEQUENCE [LARGE SCALE GENOMIC DNA]</scope>
    <source>
        <strain evidence="2 5">AZ1-7</strain>
        <strain evidence="3 4">DS1-2</strain>
    </source>
</reference>
<protein>
    <recommendedName>
        <fullName evidence="6">Lipoprotein</fullName>
    </recommendedName>
</protein>
<dbReference type="Proteomes" id="UP000275024">
    <property type="component" value="Unassembled WGS sequence"/>
</dbReference>
<sequence>MRRSIRLAVPAATAAVLLLSGCGGDKEGSPFQAPDIEDLEVPEVPELEESEESEGMGDIEVPPPSGDSGGDTGGGDFDLGGDFDGSWEAPASDGNNARLDIYGDYVNYTDTTAYEGDLCNGSLSGDTFTITCSVYGDEAFPETTGTLALNGDSLTVTWGSGTSEEFTRAI</sequence>
<evidence type="ECO:0008006" key="6">
    <source>
        <dbReference type="Google" id="ProtNLM"/>
    </source>
</evidence>
<feature type="region of interest" description="Disordered" evidence="1">
    <location>
        <begin position="24"/>
        <end position="85"/>
    </location>
</feature>
<dbReference type="Proteomes" id="UP000268652">
    <property type="component" value="Unassembled WGS sequence"/>
</dbReference>
<feature type="compositionally biased region" description="Gly residues" evidence="1">
    <location>
        <begin position="67"/>
        <end position="78"/>
    </location>
</feature>
<name>A0A3A9VX52_9ACTN</name>
<dbReference type="EMBL" id="RBDY01000024">
    <property type="protein sequence ID" value="RKN17397.1"/>
    <property type="molecule type" value="Genomic_DNA"/>
</dbReference>
<evidence type="ECO:0000256" key="1">
    <source>
        <dbReference type="SAM" id="MobiDB-lite"/>
    </source>
</evidence>
<evidence type="ECO:0000313" key="3">
    <source>
        <dbReference type="EMBL" id="RKN17397.1"/>
    </source>
</evidence>
<accession>A0A3A9VX52</accession>
<gene>
    <name evidence="3" type="ORF">D7318_24320</name>
    <name evidence="2" type="ORF">D7319_24955</name>
</gene>